<keyword evidence="2" id="KW-1133">Transmembrane helix</keyword>
<gene>
    <name evidence="3" type="ORF">UFOVP250_71</name>
</gene>
<feature type="transmembrane region" description="Helical" evidence="2">
    <location>
        <begin position="212"/>
        <end position="230"/>
    </location>
</feature>
<proteinExistence type="predicted"/>
<organism evidence="3">
    <name type="scientific">uncultured Caudovirales phage</name>
    <dbReference type="NCBI Taxonomy" id="2100421"/>
    <lineage>
        <taxon>Viruses</taxon>
        <taxon>Duplodnaviria</taxon>
        <taxon>Heunggongvirae</taxon>
        <taxon>Uroviricota</taxon>
        <taxon>Caudoviricetes</taxon>
        <taxon>Peduoviridae</taxon>
        <taxon>Maltschvirus</taxon>
        <taxon>Maltschvirus maltsch</taxon>
    </lineage>
</organism>
<evidence type="ECO:0000256" key="1">
    <source>
        <dbReference type="SAM" id="MobiDB-lite"/>
    </source>
</evidence>
<keyword evidence="2" id="KW-0472">Membrane</keyword>
<accession>A0A6J5LJE5</accession>
<dbReference type="EMBL" id="LR796270">
    <property type="protein sequence ID" value="CAB4133216.1"/>
    <property type="molecule type" value="Genomic_DNA"/>
</dbReference>
<name>A0A6J5LJE5_9CAUD</name>
<keyword evidence="2" id="KW-0812">Transmembrane</keyword>
<feature type="region of interest" description="Disordered" evidence="1">
    <location>
        <begin position="61"/>
        <end position="91"/>
    </location>
</feature>
<reference evidence="3" key="1">
    <citation type="submission" date="2020-04" db="EMBL/GenBank/DDBJ databases">
        <authorList>
            <person name="Chiriac C."/>
            <person name="Salcher M."/>
            <person name="Ghai R."/>
            <person name="Kavagutti S V."/>
        </authorList>
    </citation>
    <scope>NUCLEOTIDE SEQUENCE</scope>
</reference>
<evidence type="ECO:0000256" key="2">
    <source>
        <dbReference type="SAM" id="Phobius"/>
    </source>
</evidence>
<evidence type="ECO:0000313" key="3">
    <source>
        <dbReference type="EMBL" id="CAB4133216.1"/>
    </source>
</evidence>
<protein>
    <submittedName>
        <fullName evidence="3">Uncharacterized protein</fullName>
    </submittedName>
</protein>
<sequence length="231" mass="23572">MKKFVAVLLLAITLAFSGLVDAKGGSSSGGGGHGFSGGGSHSFSGGGSKSFSGGSFSSGSGNKGGFSSSSRPSSTTTTRTVTSSRSSYSSSRGGYYGGGYVHPGMMYGGWGMGYGYSNGLLTGLIIADMMHPQGTVMYNGGGQYNNNALLYPDGRVVNQQGYQVGTYQNGQFTAVDGGMVAQPVPQDAVQPAAPPQAQPVIIQQSGISDVDIALISILMFFMMVCIIGVFL</sequence>